<feature type="chain" id="PRO_5006632982" description="Carbohydrate-binding module family 96 domain-containing protein" evidence="4">
    <location>
        <begin position="26"/>
        <end position="500"/>
    </location>
</feature>
<dbReference type="Gene3D" id="2.60.40.1190">
    <property type="match status" value="1"/>
</dbReference>
<evidence type="ECO:0000256" key="1">
    <source>
        <dbReference type="ARBA" id="ARBA00004613"/>
    </source>
</evidence>
<evidence type="ECO:0000256" key="2">
    <source>
        <dbReference type="ARBA" id="ARBA00022525"/>
    </source>
</evidence>
<dbReference type="GO" id="GO:0005576">
    <property type="term" value="C:extracellular region"/>
    <property type="evidence" value="ECO:0007669"/>
    <property type="project" value="UniProtKB-SubCell"/>
</dbReference>
<gene>
    <name evidence="6" type="ORF">LARV_01236</name>
</gene>
<dbReference type="SUPFAM" id="SSF49344">
    <property type="entry name" value="CBD9-like"/>
    <property type="match status" value="1"/>
</dbReference>
<organism evidence="6">
    <name type="scientific">Longilinea arvoryzae</name>
    <dbReference type="NCBI Taxonomy" id="360412"/>
    <lineage>
        <taxon>Bacteria</taxon>
        <taxon>Bacillati</taxon>
        <taxon>Chloroflexota</taxon>
        <taxon>Anaerolineae</taxon>
        <taxon>Anaerolineales</taxon>
        <taxon>Anaerolineaceae</taxon>
        <taxon>Longilinea</taxon>
    </lineage>
</organism>
<dbReference type="OrthoDB" id="139888at2"/>
<keyword evidence="2" id="KW-0964">Secreted</keyword>
<reference evidence="6" key="1">
    <citation type="submission" date="2015-07" db="EMBL/GenBank/DDBJ databases">
        <title>Draft Genome Sequences of Anaerolinea thermolimosa IMO-1, Bellilinea caldifistulae GOMI-1, Leptolinea tardivitalis YMTK-2, Levilinea saccharolytica KIBI-1,Longilinea arvoryzae KOME-1, Previously Described as Members of the Anaerolineaceae (Chloroflexi).</title>
        <authorList>
            <person name="Sekiguchi Y."/>
            <person name="Ohashi A."/>
            <person name="Matsuura N."/>
            <person name="Tourlousse M.D."/>
        </authorList>
    </citation>
    <scope>NUCLEOTIDE SEQUENCE [LARGE SCALE GENOMIC DNA]</scope>
    <source>
        <strain evidence="6">KOME-1</strain>
    </source>
</reference>
<evidence type="ECO:0000256" key="3">
    <source>
        <dbReference type="ARBA" id="ARBA00022729"/>
    </source>
</evidence>
<dbReference type="InterPro" id="IPR055372">
    <property type="entry name" value="CBM96"/>
</dbReference>
<feature type="signal peptide" evidence="4">
    <location>
        <begin position="1"/>
        <end position="25"/>
    </location>
</feature>
<evidence type="ECO:0000259" key="5">
    <source>
        <dbReference type="Pfam" id="PF24517"/>
    </source>
</evidence>
<sequence>MKKIHIIAILLTLLALPVNTTATYAARIGGPSRAGFYQQSNAGSSNTVFLPLVSSEESTPVVTPYSNPYRINARSLSDDTWLAPTAIFWFGQLSLSDNYVDARVGYTPTDLVVRLTVLDRLLFYDTTPSAADLTNYDAAVLFLRTNGPTGSAPDANSFKFVAQQFPFDKDPTPFKAAYQGNGTNWQAANLSFNIKPVYRGGGGFNNMKDNQGWSITYTIPYASLGLSGQPATGTVWGIGATVYDRDDPTASVHSISWPPEMEQTVPSKWAQLGFGLPQYTAPAHRNEQSITIRRGLNATNVPDASVGGSTVCGLGVDNYFLDWGNKPESFYANRTVNNTQFNIQNQGDLSDFPCFSKYYVTFPLDAIPAGKVIVSAKLVLHHWGGAATYSATESLIHVMSVAQDWNESTLTWNNGPLPVENFDAKWIQPLLNDPGPVGIPYEWSVSPALAGAYQSGQPLRLVLYSTDEAMDSGKYFWASNRPDGEESRPTLIVTYADPVN</sequence>
<evidence type="ECO:0000313" key="6">
    <source>
        <dbReference type="EMBL" id="GAP13482.1"/>
    </source>
</evidence>
<keyword evidence="3 4" id="KW-0732">Signal</keyword>
<dbReference type="EMBL" id="DF967972">
    <property type="protein sequence ID" value="GAP13482.1"/>
    <property type="molecule type" value="Genomic_DNA"/>
</dbReference>
<keyword evidence="7" id="KW-1185">Reference proteome</keyword>
<name>A0A0S7BIM8_9CHLR</name>
<dbReference type="AlphaFoldDB" id="A0A0S7BIM8"/>
<dbReference type="NCBIfam" id="NF033679">
    <property type="entry name" value="DNRLRE_dom"/>
    <property type="match status" value="1"/>
</dbReference>
<proteinExistence type="predicted"/>
<evidence type="ECO:0000256" key="4">
    <source>
        <dbReference type="SAM" id="SignalP"/>
    </source>
</evidence>
<dbReference type="CDD" id="cd00241">
    <property type="entry name" value="DOMON_like"/>
    <property type="match status" value="1"/>
</dbReference>
<feature type="domain" description="Carbohydrate-binding module family 96" evidence="5">
    <location>
        <begin position="356"/>
        <end position="424"/>
    </location>
</feature>
<dbReference type="Proteomes" id="UP000055060">
    <property type="component" value="Unassembled WGS sequence"/>
</dbReference>
<comment type="subcellular location">
    <subcellularLocation>
        <location evidence="1">Secreted</location>
    </subcellularLocation>
</comment>
<dbReference type="STRING" id="360412.LARV_01236"/>
<dbReference type="Pfam" id="PF24517">
    <property type="entry name" value="CBM96"/>
    <property type="match status" value="1"/>
</dbReference>
<evidence type="ECO:0000313" key="7">
    <source>
        <dbReference type="Proteomes" id="UP000055060"/>
    </source>
</evidence>
<protein>
    <recommendedName>
        <fullName evidence="5">Carbohydrate-binding module family 96 domain-containing protein</fullName>
    </recommendedName>
</protein>
<accession>A0A0S7BIM8</accession>
<dbReference type="RefSeq" id="WP_075072816.1">
    <property type="nucleotide sequence ID" value="NZ_DF967972.1"/>
</dbReference>